<protein>
    <recommendedName>
        <fullName evidence="3">XRE family transcriptional regulator</fullName>
    </recommendedName>
</protein>
<keyword evidence="2" id="KW-1185">Reference proteome</keyword>
<sequence length="371" mass="40368">MTPLRRTRAEFGWKVSQLIAVLRRCAPHAGVSLGSDKSLKTTISRHETGRVTPDEDWRKLYRLAYGRTDEELGFAGTAVPETASPADDLRQRLATARRVDMPLVRQMQQQVHQIRLLDRRLGAPSLLEQTRSVMATLAELLGYSLSPSVREALAAVLADAGALAAWQALDVGAVGQAWAHYETAKTAAREAASPVLLAHAAGEQAYVLHDVGRLTDALSLVRQTRALVGRSCPPLLLCWLHAVEAEVQAALADDECRTALDRSAMFLTADTTDPALPFIMLNEAHHARWRGHCLAQVGDNEAITYLMTALGEMDASFVRAAAGLRCDLAQALAAQGELDEARAHLRRARLLANQVGSVRQRKRIMSVGLAA</sequence>
<dbReference type="InterPro" id="IPR011990">
    <property type="entry name" value="TPR-like_helical_dom_sf"/>
</dbReference>
<dbReference type="EMBL" id="BAAABM010000016">
    <property type="protein sequence ID" value="GAA0332991.1"/>
    <property type="molecule type" value="Genomic_DNA"/>
</dbReference>
<proteinExistence type="predicted"/>
<comment type="caution">
    <text evidence="1">The sequence shown here is derived from an EMBL/GenBank/DDBJ whole genome shotgun (WGS) entry which is preliminary data.</text>
</comment>
<name>A0ABN0WCT1_9ACTN</name>
<evidence type="ECO:0000313" key="1">
    <source>
        <dbReference type="EMBL" id="GAA0332991.1"/>
    </source>
</evidence>
<dbReference type="Proteomes" id="UP001501822">
    <property type="component" value="Unassembled WGS sequence"/>
</dbReference>
<evidence type="ECO:0008006" key="3">
    <source>
        <dbReference type="Google" id="ProtNLM"/>
    </source>
</evidence>
<organism evidence="1 2">
    <name type="scientific">Actinoallomurus spadix</name>
    <dbReference type="NCBI Taxonomy" id="79912"/>
    <lineage>
        <taxon>Bacteria</taxon>
        <taxon>Bacillati</taxon>
        <taxon>Actinomycetota</taxon>
        <taxon>Actinomycetes</taxon>
        <taxon>Streptosporangiales</taxon>
        <taxon>Thermomonosporaceae</taxon>
        <taxon>Actinoallomurus</taxon>
    </lineage>
</organism>
<gene>
    <name evidence="1" type="ORF">GCM10010151_23480</name>
</gene>
<reference evidence="1 2" key="1">
    <citation type="journal article" date="2019" name="Int. J. Syst. Evol. Microbiol.">
        <title>The Global Catalogue of Microorganisms (GCM) 10K type strain sequencing project: providing services to taxonomists for standard genome sequencing and annotation.</title>
        <authorList>
            <consortium name="The Broad Institute Genomics Platform"/>
            <consortium name="The Broad Institute Genome Sequencing Center for Infectious Disease"/>
            <person name="Wu L."/>
            <person name="Ma J."/>
        </authorList>
    </citation>
    <scope>NUCLEOTIDE SEQUENCE [LARGE SCALE GENOMIC DNA]</scope>
    <source>
        <strain evidence="1 2">JCM 3146</strain>
    </source>
</reference>
<evidence type="ECO:0000313" key="2">
    <source>
        <dbReference type="Proteomes" id="UP001501822"/>
    </source>
</evidence>
<dbReference type="Gene3D" id="1.25.40.10">
    <property type="entry name" value="Tetratricopeptide repeat domain"/>
    <property type="match status" value="1"/>
</dbReference>
<accession>A0ABN0WCT1</accession>